<reference evidence="2 3" key="1">
    <citation type="submission" date="2019-05" db="EMBL/GenBank/DDBJ databases">
        <title>Nesterenkonia sp. GY074 isolated from the Southern Atlantic Ocean.</title>
        <authorList>
            <person name="Zhang G."/>
        </authorList>
    </citation>
    <scope>NUCLEOTIDE SEQUENCE [LARGE SCALE GENOMIC DNA]</scope>
    <source>
        <strain evidence="2 3">GY074</strain>
    </source>
</reference>
<gene>
    <name evidence="2" type="ORF">FEF26_00050</name>
</gene>
<evidence type="ECO:0000256" key="1">
    <source>
        <dbReference type="SAM" id="Phobius"/>
    </source>
</evidence>
<sequence>MAPKLRASAAGHAVGGVLHLGAGVAALIVGQVMTAVWILVVAVPLHTYPVMLQLLQLHRMQRVLMASRARGTEV</sequence>
<comment type="caution">
    <text evidence="2">The sequence shown here is derived from an EMBL/GenBank/DDBJ whole genome shotgun (WGS) entry which is preliminary data.</text>
</comment>
<keyword evidence="1" id="KW-1133">Transmembrane helix</keyword>
<dbReference type="EMBL" id="VAVZ01000001">
    <property type="protein sequence ID" value="TLQ01416.1"/>
    <property type="molecule type" value="Genomic_DNA"/>
</dbReference>
<accession>A0A5R9BL33</accession>
<dbReference type="RefSeq" id="WP_138251495.1">
    <property type="nucleotide sequence ID" value="NZ_VAVZ01000001.1"/>
</dbReference>
<keyword evidence="3" id="KW-1185">Reference proteome</keyword>
<dbReference type="Proteomes" id="UP000310458">
    <property type="component" value="Unassembled WGS sequence"/>
</dbReference>
<evidence type="ECO:0008006" key="4">
    <source>
        <dbReference type="Google" id="ProtNLM"/>
    </source>
</evidence>
<name>A0A5R9BL33_9MICC</name>
<keyword evidence="1" id="KW-0812">Transmembrane</keyword>
<evidence type="ECO:0000313" key="3">
    <source>
        <dbReference type="Proteomes" id="UP000310458"/>
    </source>
</evidence>
<organism evidence="2 3">
    <name type="scientific">Nesterenkonia salmonea</name>
    <dbReference type="NCBI Taxonomy" id="1804987"/>
    <lineage>
        <taxon>Bacteria</taxon>
        <taxon>Bacillati</taxon>
        <taxon>Actinomycetota</taxon>
        <taxon>Actinomycetes</taxon>
        <taxon>Micrococcales</taxon>
        <taxon>Micrococcaceae</taxon>
        <taxon>Nesterenkonia</taxon>
    </lineage>
</organism>
<evidence type="ECO:0000313" key="2">
    <source>
        <dbReference type="EMBL" id="TLQ01416.1"/>
    </source>
</evidence>
<keyword evidence="1" id="KW-0472">Membrane</keyword>
<proteinExistence type="predicted"/>
<feature type="transmembrane region" description="Helical" evidence="1">
    <location>
        <begin position="36"/>
        <end position="55"/>
    </location>
</feature>
<dbReference type="AlphaFoldDB" id="A0A5R9BL33"/>
<protein>
    <recommendedName>
        <fullName evidence="4">Glycosyl-4,4'-diaponeurosporenoate acyltransferase</fullName>
    </recommendedName>
</protein>